<dbReference type="EMBL" id="PPTA01000007">
    <property type="protein sequence ID" value="TFB02230.1"/>
    <property type="molecule type" value="Genomic_DNA"/>
</dbReference>
<evidence type="ECO:0000256" key="1">
    <source>
        <dbReference type="SAM" id="MobiDB-lite"/>
    </source>
</evidence>
<dbReference type="Proteomes" id="UP001642720">
    <property type="component" value="Unassembled WGS sequence"/>
</dbReference>
<reference evidence="2 3" key="1">
    <citation type="submission" date="2018-01" db="EMBL/GenBank/DDBJ databases">
        <title>Genome characterization of the sugarcane-associated fungus Trichoderma ghanense CCMA-1212 and their application in lignocelulose bioconversion.</title>
        <authorList>
            <person name="Steindorff A.S."/>
            <person name="Mendes T.D."/>
            <person name="Vilela E.S.D."/>
            <person name="Rodrigues D.S."/>
            <person name="Formighieri E.F."/>
            <person name="Melo I.S."/>
            <person name="Favaro L.C.L."/>
        </authorList>
    </citation>
    <scope>NUCLEOTIDE SEQUENCE [LARGE SCALE GENOMIC DNA]</scope>
    <source>
        <strain evidence="2 3">CCMA-1212</strain>
    </source>
</reference>
<evidence type="ECO:0000313" key="3">
    <source>
        <dbReference type="Proteomes" id="UP001642720"/>
    </source>
</evidence>
<feature type="compositionally biased region" description="Polar residues" evidence="1">
    <location>
        <begin position="186"/>
        <end position="195"/>
    </location>
</feature>
<evidence type="ECO:0000313" key="2">
    <source>
        <dbReference type="EMBL" id="TFB02230.1"/>
    </source>
</evidence>
<feature type="region of interest" description="Disordered" evidence="1">
    <location>
        <begin position="132"/>
        <end position="195"/>
    </location>
</feature>
<feature type="region of interest" description="Disordered" evidence="1">
    <location>
        <begin position="221"/>
        <end position="247"/>
    </location>
</feature>
<accession>A0ABY2H4D2</accession>
<feature type="compositionally biased region" description="Low complexity" evidence="1">
    <location>
        <begin position="164"/>
        <end position="174"/>
    </location>
</feature>
<keyword evidence="3" id="KW-1185">Reference proteome</keyword>
<protein>
    <submittedName>
        <fullName evidence="2">Uncharacterized protein</fullName>
    </submittedName>
</protein>
<gene>
    <name evidence="2" type="ORF">CCMA1212_005981</name>
</gene>
<comment type="caution">
    <text evidence="2">The sequence shown here is derived from an EMBL/GenBank/DDBJ whole genome shotgun (WGS) entry which is preliminary data.</text>
</comment>
<proteinExistence type="predicted"/>
<name>A0ABY2H4D2_9HYPO</name>
<sequence>MSRFVVMDEAEQGRESAEPLITAVNHPGGKAGQARLIPCAPCVRRLTSGSPSQYQPCYDHLGRNAKKCFQCSSKKKLCHELPPNAVSFGQEFQNATIRRFAGQAVDDWKILGEKTMQAIDEADERPVKGTRRGLAGIVPTNGTGSWMEDDTSECGQPQVDLEEQQPTIQQQLQQPQPPCQEEPAQSTGDFQPPIQNTASRQDLQELRAQILHDVRQVLVESNQHQRQRQDDCGGKEFAPSAPPAAEPQIERNSLNEIVQDIVDAAQRSRKGVATIVIHFR</sequence>
<dbReference type="RefSeq" id="XP_073558431.1">
    <property type="nucleotide sequence ID" value="XM_073703223.1"/>
</dbReference>
<organism evidence="2 3">
    <name type="scientific">Trichoderma ghanense</name>
    <dbReference type="NCBI Taxonomy" id="65468"/>
    <lineage>
        <taxon>Eukaryota</taxon>
        <taxon>Fungi</taxon>
        <taxon>Dikarya</taxon>
        <taxon>Ascomycota</taxon>
        <taxon>Pezizomycotina</taxon>
        <taxon>Sordariomycetes</taxon>
        <taxon>Hypocreomycetidae</taxon>
        <taxon>Hypocreales</taxon>
        <taxon>Hypocreaceae</taxon>
        <taxon>Trichoderma</taxon>
    </lineage>
</organism>
<dbReference type="GeneID" id="300577673"/>